<evidence type="ECO:0000256" key="1">
    <source>
        <dbReference type="SAM" id="Coils"/>
    </source>
</evidence>
<sequence length="130" mass="14639">MKAEQNQRRALERDLENYQKNLENLLQYCMYSPLGKEQHQDQIMRFEYLIESTQAGIDDLDTATEYTKSLNDKNPENDLYRGTVAVIGTGAEAAQIDDSTKNLLGDEPEACIQALRSIVGKSESSKTNCS</sequence>
<keyword evidence="1" id="KW-0175">Coiled coil</keyword>
<comment type="caution">
    <text evidence="2">The sequence shown here is derived from an EMBL/GenBank/DDBJ whole genome shotgun (WGS) entry which is preliminary data.</text>
</comment>
<proteinExistence type="predicted"/>
<evidence type="ECO:0000313" key="3">
    <source>
        <dbReference type="Proteomes" id="UP001177935"/>
    </source>
</evidence>
<dbReference type="EMBL" id="JAUYVL010000015">
    <property type="protein sequence ID" value="MDP2502898.1"/>
    <property type="molecule type" value="Genomic_DNA"/>
</dbReference>
<evidence type="ECO:0000313" key="2">
    <source>
        <dbReference type="EMBL" id="MDP2502898.1"/>
    </source>
</evidence>
<feature type="coiled-coil region" evidence="1">
    <location>
        <begin position="1"/>
        <end position="28"/>
    </location>
</feature>
<dbReference type="Proteomes" id="UP001177935">
    <property type="component" value="Unassembled WGS sequence"/>
</dbReference>
<accession>A0AB35N2X1</accession>
<dbReference type="AlphaFoldDB" id="A0AB35N2X1"/>
<protein>
    <submittedName>
        <fullName evidence="2">Uncharacterized protein</fullName>
    </submittedName>
</protein>
<gene>
    <name evidence="2" type="ORF">Q8W42_19475</name>
</gene>
<reference evidence="2" key="1">
    <citation type="submission" date="2023-07" db="EMBL/GenBank/DDBJ databases">
        <title>Genome content predicts the carbon catabolic preferences of heterotrophic bacteria.</title>
        <authorList>
            <person name="Gralka M."/>
        </authorList>
    </citation>
    <scope>NUCLEOTIDE SEQUENCE</scope>
    <source>
        <strain evidence="2">6E02</strain>
    </source>
</reference>
<dbReference type="RefSeq" id="WP_102560907.1">
    <property type="nucleotide sequence ID" value="NZ_CAWNUI010000038.1"/>
</dbReference>
<name>A0AB35N2X1_VIBSP</name>
<organism evidence="2 3">
    <name type="scientific">Vibrio splendidus</name>
    <dbReference type="NCBI Taxonomy" id="29497"/>
    <lineage>
        <taxon>Bacteria</taxon>
        <taxon>Pseudomonadati</taxon>
        <taxon>Pseudomonadota</taxon>
        <taxon>Gammaproteobacteria</taxon>
        <taxon>Vibrionales</taxon>
        <taxon>Vibrionaceae</taxon>
        <taxon>Vibrio</taxon>
    </lineage>
</organism>